<feature type="region of interest" description="Disordered" evidence="1">
    <location>
        <begin position="1"/>
        <end position="24"/>
    </location>
</feature>
<evidence type="ECO:0000313" key="3">
    <source>
        <dbReference type="EMBL" id="KAK1662665.1"/>
    </source>
</evidence>
<protein>
    <submittedName>
        <fullName evidence="3">Uncharacterized protein</fullName>
    </submittedName>
</protein>
<evidence type="ECO:0000313" key="4">
    <source>
        <dbReference type="Proteomes" id="UP001231189"/>
    </source>
</evidence>
<dbReference type="Proteomes" id="UP001231189">
    <property type="component" value="Unassembled WGS sequence"/>
</dbReference>
<sequence>MEPAATSFLVARDPPPPTKTAHLGQGHGPALEGWVRWAFPQVLCVLVVFAFAWGLRRTGYDVGLGLLPGPTAYLLAVLCFCLWKLELLRRDPGGDTVAAAQEWRKVGLATLSASLALGSMVAVHVASAAPGLALRVALWVLAGLGIVLAVYLSFEARRGDYRTDDDGRWPEKDLHELSPEQRV</sequence>
<comment type="caution">
    <text evidence="3">The sequence shown here is derived from an EMBL/GenBank/DDBJ whole genome shotgun (WGS) entry which is preliminary data.</text>
</comment>
<gene>
    <name evidence="3" type="ORF">QYE76_050824</name>
</gene>
<name>A0AAD8WJZ1_LOLMU</name>
<feature type="transmembrane region" description="Helical" evidence="2">
    <location>
        <begin position="132"/>
        <end position="154"/>
    </location>
</feature>
<evidence type="ECO:0000256" key="2">
    <source>
        <dbReference type="SAM" id="Phobius"/>
    </source>
</evidence>
<accession>A0AAD8WJZ1</accession>
<dbReference type="EMBL" id="JAUUTY010000003">
    <property type="protein sequence ID" value="KAK1662665.1"/>
    <property type="molecule type" value="Genomic_DNA"/>
</dbReference>
<feature type="transmembrane region" description="Helical" evidence="2">
    <location>
        <begin position="37"/>
        <end position="55"/>
    </location>
</feature>
<feature type="transmembrane region" description="Helical" evidence="2">
    <location>
        <begin position="67"/>
        <end position="85"/>
    </location>
</feature>
<reference evidence="3" key="1">
    <citation type="submission" date="2023-07" db="EMBL/GenBank/DDBJ databases">
        <title>A chromosome-level genome assembly of Lolium multiflorum.</title>
        <authorList>
            <person name="Chen Y."/>
            <person name="Copetti D."/>
            <person name="Kolliker R."/>
            <person name="Studer B."/>
        </authorList>
    </citation>
    <scope>NUCLEOTIDE SEQUENCE</scope>
    <source>
        <strain evidence="3">02402/16</strain>
        <tissue evidence="3">Leaf</tissue>
    </source>
</reference>
<proteinExistence type="predicted"/>
<keyword evidence="2" id="KW-1133">Transmembrane helix</keyword>
<keyword evidence="2" id="KW-0472">Membrane</keyword>
<evidence type="ECO:0000256" key="1">
    <source>
        <dbReference type="SAM" id="MobiDB-lite"/>
    </source>
</evidence>
<dbReference type="AlphaFoldDB" id="A0AAD8WJZ1"/>
<keyword evidence="4" id="KW-1185">Reference proteome</keyword>
<organism evidence="3 4">
    <name type="scientific">Lolium multiflorum</name>
    <name type="common">Italian ryegrass</name>
    <name type="synonym">Lolium perenne subsp. multiflorum</name>
    <dbReference type="NCBI Taxonomy" id="4521"/>
    <lineage>
        <taxon>Eukaryota</taxon>
        <taxon>Viridiplantae</taxon>
        <taxon>Streptophyta</taxon>
        <taxon>Embryophyta</taxon>
        <taxon>Tracheophyta</taxon>
        <taxon>Spermatophyta</taxon>
        <taxon>Magnoliopsida</taxon>
        <taxon>Liliopsida</taxon>
        <taxon>Poales</taxon>
        <taxon>Poaceae</taxon>
        <taxon>BOP clade</taxon>
        <taxon>Pooideae</taxon>
        <taxon>Poodae</taxon>
        <taxon>Poeae</taxon>
        <taxon>Poeae Chloroplast Group 2 (Poeae type)</taxon>
        <taxon>Loliodinae</taxon>
        <taxon>Loliinae</taxon>
        <taxon>Lolium</taxon>
    </lineage>
</organism>
<keyword evidence="2" id="KW-0812">Transmembrane</keyword>